<dbReference type="EMBL" id="JACIFF010000005">
    <property type="protein sequence ID" value="MBB4079674.1"/>
    <property type="molecule type" value="Genomic_DNA"/>
</dbReference>
<dbReference type="Gene3D" id="3.50.50.60">
    <property type="entry name" value="FAD/NAD(P)-binding domain"/>
    <property type="match status" value="3"/>
</dbReference>
<keyword evidence="9" id="KW-1185">Reference proteome</keyword>
<dbReference type="InterPro" id="IPR020946">
    <property type="entry name" value="Flavin_mOase-like"/>
</dbReference>
<dbReference type="GO" id="GO:0050661">
    <property type="term" value="F:NADP binding"/>
    <property type="evidence" value="ECO:0007669"/>
    <property type="project" value="InterPro"/>
</dbReference>
<keyword evidence="4" id="KW-0274">FAD</keyword>
<keyword evidence="5" id="KW-0521">NADP</keyword>
<evidence type="ECO:0000256" key="1">
    <source>
        <dbReference type="ARBA" id="ARBA00001974"/>
    </source>
</evidence>
<dbReference type="PANTHER" id="PTHR43872">
    <property type="entry name" value="MONOOXYGENASE, PUTATIVE (AFU_ORTHOLOGUE AFUA_8G02570)-RELATED"/>
    <property type="match status" value="1"/>
</dbReference>
<proteinExistence type="inferred from homology"/>
<accession>A0A840E275</accession>
<evidence type="ECO:0000256" key="6">
    <source>
        <dbReference type="ARBA" id="ARBA00023002"/>
    </source>
</evidence>
<evidence type="ECO:0000313" key="8">
    <source>
        <dbReference type="EMBL" id="MBB4079674.1"/>
    </source>
</evidence>
<dbReference type="RefSeq" id="WP_183495907.1">
    <property type="nucleotide sequence ID" value="NZ_JACIFF010000005.1"/>
</dbReference>
<dbReference type="InterPro" id="IPR051820">
    <property type="entry name" value="FAD-binding_MO"/>
</dbReference>
<sequence length="492" mass="55943">MFDGTPPHDEPFDVLIVGAGLSGIGTAYWLQEKCPGKRFAILEAREQLGGTWDLFRYPGVRSDSDMFTFGYRFRPWRQPQSLAAGDDIMTYLRETVTENGIDRHIRYGHRVTAADWNSTTASWTLTVEHDGTERTLRTRFLYMCSGYYSYTEAHRPTFPGEAAFRGRIVHPQFWSDDMDYEDQRVVVVGSGATAVTLVPTLAERAAHVTMLQRSPTYIMTVPNRSAPYLRLRRFVSERWAYRINRWINLGLSMALYGVSQVFPNRIKRWIMRQAGRQLGPEVDVNTHFNPSYDPWDQRLCLVPDGDLFRVIRAGKAEVVTDHIERFTADGIRLQSGKELLADLIVLATGLRIKLMGGARLSLDGQEIRTQDIMLYKGMLAAGTPNFAVAFGYTNASWTLKTDLTANYVCRLLNYMDRKGYRTVIPQPDAEVEARPLLDFSAGYIQRAGAILPVQGSRHPWRVYQNYLADALLTRLQRIDDGVLKFGGPETEK</sequence>
<gene>
    <name evidence="8" type="ORF">GGR28_002299</name>
</gene>
<comment type="cofactor">
    <cofactor evidence="1">
        <name>FAD</name>
        <dbReference type="ChEBI" id="CHEBI:57692"/>
    </cofactor>
</comment>
<dbReference type="FunFam" id="3.50.50.60:FF:000228">
    <property type="entry name" value="FAD-containing monooxygenase EthA"/>
    <property type="match status" value="1"/>
</dbReference>
<reference evidence="8 9" key="1">
    <citation type="submission" date="2020-08" db="EMBL/GenBank/DDBJ databases">
        <title>Genomic Encyclopedia of Type Strains, Phase IV (KMG-IV): sequencing the most valuable type-strain genomes for metagenomic binning, comparative biology and taxonomic classification.</title>
        <authorList>
            <person name="Goeker M."/>
        </authorList>
    </citation>
    <scope>NUCLEOTIDE SEQUENCE [LARGE SCALE GENOMIC DNA]</scope>
    <source>
        <strain evidence="8 9">DSM 105137</strain>
    </source>
</reference>
<comment type="caution">
    <text evidence="8">The sequence shown here is derived from an EMBL/GenBank/DDBJ whole genome shotgun (WGS) entry which is preliminary data.</text>
</comment>
<keyword evidence="6" id="KW-0560">Oxidoreductase</keyword>
<evidence type="ECO:0000256" key="4">
    <source>
        <dbReference type="ARBA" id="ARBA00022827"/>
    </source>
</evidence>
<dbReference type="GO" id="GO:0004499">
    <property type="term" value="F:N,N-dimethylaniline monooxygenase activity"/>
    <property type="evidence" value="ECO:0007669"/>
    <property type="project" value="InterPro"/>
</dbReference>
<protein>
    <submittedName>
        <fullName evidence="8">Cation diffusion facilitator CzcD-associated flavoprotein CzcO</fullName>
    </submittedName>
</protein>
<keyword evidence="3" id="KW-0285">Flavoprotein</keyword>
<name>A0A840E275_9BACT</name>
<evidence type="ECO:0000256" key="3">
    <source>
        <dbReference type="ARBA" id="ARBA00022630"/>
    </source>
</evidence>
<keyword evidence="7" id="KW-0503">Monooxygenase</keyword>
<dbReference type="PANTHER" id="PTHR43872:SF1">
    <property type="entry name" value="MONOOXYGENASE, PUTATIVE (AFU_ORTHOLOGUE AFUA_8G02570)-RELATED"/>
    <property type="match status" value="1"/>
</dbReference>
<dbReference type="Proteomes" id="UP000576209">
    <property type="component" value="Unassembled WGS sequence"/>
</dbReference>
<dbReference type="Pfam" id="PF13450">
    <property type="entry name" value="NAD_binding_8"/>
    <property type="match status" value="1"/>
</dbReference>
<dbReference type="Pfam" id="PF00743">
    <property type="entry name" value="FMO-like"/>
    <property type="match status" value="1"/>
</dbReference>
<dbReference type="GO" id="GO:0050660">
    <property type="term" value="F:flavin adenine dinucleotide binding"/>
    <property type="evidence" value="ECO:0007669"/>
    <property type="project" value="InterPro"/>
</dbReference>
<evidence type="ECO:0000313" key="9">
    <source>
        <dbReference type="Proteomes" id="UP000576209"/>
    </source>
</evidence>
<evidence type="ECO:0000256" key="2">
    <source>
        <dbReference type="ARBA" id="ARBA00010139"/>
    </source>
</evidence>
<dbReference type="AlphaFoldDB" id="A0A840E275"/>
<comment type="similarity">
    <text evidence="2">Belongs to the FAD-binding monooxygenase family.</text>
</comment>
<dbReference type="SUPFAM" id="SSF51905">
    <property type="entry name" value="FAD/NAD(P)-binding domain"/>
    <property type="match status" value="1"/>
</dbReference>
<evidence type="ECO:0000256" key="5">
    <source>
        <dbReference type="ARBA" id="ARBA00022857"/>
    </source>
</evidence>
<organism evidence="8 9">
    <name type="scientific">Neolewinella aquimaris</name>
    <dbReference type="NCBI Taxonomy" id="1835722"/>
    <lineage>
        <taxon>Bacteria</taxon>
        <taxon>Pseudomonadati</taxon>
        <taxon>Bacteroidota</taxon>
        <taxon>Saprospiria</taxon>
        <taxon>Saprospirales</taxon>
        <taxon>Lewinellaceae</taxon>
        <taxon>Neolewinella</taxon>
    </lineage>
</organism>
<evidence type="ECO:0000256" key="7">
    <source>
        <dbReference type="ARBA" id="ARBA00023033"/>
    </source>
</evidence>
<dbReference type="InterPro" id="IPR036188">
    <property type="entry name" value="FAD/NAD-bd_sf"/>
</dbReference>